<gene>
    <name evidence="1" type="ORF">BUL40_05590</name>
</gene>
<organism evidence="1 2">
    <name type="scientific">Croceivirga radicis</name>
    <dbReference type="NCBI Taxonomy" id="1929488"/>
    <lineage>
        <taxon>Bacteria</taxon>
        <taxon>Pseudomonadati</taxon>
        <taxon>Bacteroidota</taxon>
        <taxon>Flavobacteriia</taxon>
        <taxon>Flavobacteriales</taxon>
        <taxon>Flavobacteriaceae</taxon>
        <taxon>Croceivirga</taxon>
    </lineage>
</organism>
<dbReference type="AlphaFoldDB" id="A0A1V6LT03"/>
<name>A0A1V6LT03_9FLAO</name>
<dbReference type="EMBL" id="MTBC01000003">
    <property type="protein sequence ID" value="OQD43310.1"/>
    <property type="molecule type" value="Genomic_DNA"/>
</dbReference>
<evidence type="ECO:0000313" key="1">
    <source>
        <dbReference type="EMBL" id="OQD43310.1"/>
    </source>
</evidence>
<evidence type="ECO:0008006" key="3">
    <source>
        <dbReference type="Google" id="ProtNLM"/>
    </source>
</evidence>
<dbReference type="OrthoDB" id="1062680at2"/>
<dbReference type="Proteomes" id="UP000191680">
    <property type="component" value="Unassembled WGS sequence"/>
</dbReference>
<keyword evidence="2" id="KW-1185">Reference proteome</keyword>
<reference evidence="1 2" key="1">
    <citation type="submission" date="2016-12" db="EMBL/GenBank/DDBJ databases">
        <authorList>
            <person name="Song W.-J."/>
            <person name="Kurnit D.M."/>
        </authorList>
    </citation>
    <scope>NUCLEOTIDE SEQUENCE [LARGE SCALE GENOMIC DNA]</scope>
    <source>
        <strain evidence="1 2">HSG9</strain>
    </source>
</reference>
<proteinExistence type="predicted"/>
<accession>A0A1V6LT03</accession>
<evidence type="ECO:0000313" key="2">
    <source>
        <dbReference type="Proteomes" id="UP000191680"/>
    </source>
</evidence>
<comment type="caution">
    <text evidence="1">The sequence shown here is derived from an EMBL/GenBank/DDBJ whole genome shotgun (WGS) entry which is preliminary data.</text>
</comment>
<dbReference type="InterPro" id="IPR025345">
    <property type="entry name" value="DUF4249"/>
</dbReference>
<protein>
    <recommendedName>
        <fullName evidence="3">DUF4249 domain-containing protein</fullName>
    </recommendedName>
</protein>
<dbReference type="Pfam" id="PF14054">
    <property type="entry name" value="DUF4249"/>
    <property type="match status" value="1"/>
</dbReference>
<sequence>MKKYLNNIITRALILAILFCCSMSCIEELPIEEFNSNQEISLVIEATFTDEVKHQEVFLSRMDLRLDLETDTVYNPFITPGLRPTDSVNIETDAVVVLNSSTNQSYFFTEGRGGHYISNQQFALENNQSYTLEIVTSNGRKYISDKLEIAGTAEVTNVYAERAVSDSGVDGVAIYIDASPITGQADYFRIAYDETYKIVAPLWDDEEFVLTNYDPCALPAPTYDLEIVQKDYEDQVCYNTVSSNTIDVYSTNNTETANVKKQLVRFIGRENFIISHRYSILVKQYVESVDAFSFFQALDNFSQSESVLSQVQPGTLQANVTNVVDQEELVLGYVDAVSVSEKRLFFNYTDFFPNEDLPPYPFNCNLFTAPESHLSYCYSGPPVANPCPQSIIESVSKNIITYYGPYQEGAVPFASCISDYIFTPRICGDCRLLGKNVEPEFWIEN</sequence>
<dbReference type="RefSeq" id="WP_080318424.1">
    <property type="nucleotide sequence ID" value="NZ_MTBC01000003.1"/>
</dbReference>